<dbReference type="Gene3D" id="3.40.50.1820">
    <property type="entry name" value="alpha/beta hydrolase"/>
    <property type="match status" value="1"/>
</dbReference>
<organism evidence="5 6">
    <name type="scientific">Heterodermia speciosa</name>
    <dbReference type="NCBI Taxonomy" id="116794"/>
    <lineage>
        <taxon>Eukaryota</taxon>
        <taxon>Fungi</taxon>
        <taxon>Dikarya</taxon>
        <taxon>Ascomycota</taxon>
        <taxon>Pezizomycotina</taxon>
        <taxon>Lecanoromycetes</taxon>
        <taxon>OSLEUM clade</taxon>
        <taxon>Lecanoromycetidae</taxon>
        <taxon>Caliciales</taxon>
        <taxon>Physciaceae</taxon>
        <taxon>Heterodermia</taxon>
    </lineage>
</organism>
<reference evidence="5" key="1">
    <citation type="submission" date="2021-03" db="EMBL/GenBank/DDBJ databases">
        <authorList>
            <person name="Tagirdzhanova G."/>
        </authorList>
    </citation>
    <scope>NUCLEOTIDE SEQUENCE</scope>
</reference>
<dbReference type="InterPro" id="IPR029058">
    <property type="entry name" value="AB_hydrolase_fold"/>
</dbReference>
<dbReference type="Pfam" id="PF25053">
    <property type="entry name" value="DUF7791"/>
    <property type="match status" value="1"/>
</dbReference>
<dbReference type="SMART" id="SM00248">
    <property type="entry name" value="ANK"/>
    <property type="match status" value="4"/>
</dbReference>
<feature type="region of interest" description="Disordered" evidence="2">
    <location>
        <begin position="37"/>
        <end position="78"/>
    </location>
</feature>
<dbReference type="SUPFAM" id="SSF48403">
    <property type="entry name" value="Ankyrin repeat"/>
    <property type="match status" value="1"/>
</dbReference>
<sequence>MVSRQGLSELYVPPRDKATTALIVFVHGLFGHPHDTWTWKPPHRAKSPSRLERHNGASNSLKSAGNDNDESPSADTGAAGVGDGSVFWPQDLLRVAIPDVRIYTWGYDADINSLSSAGRNTVHQHARNLLSDLVDLRAESEYHQKPLIFVVHSLGGIIVKAAMNLSRSTEGTKEKEIAPATSGICFLGTPHRGSRSATIGKIAFQITKAAGKSPNTKILQGLQRNSETLDVIGDDFIQTVAKYGRNMHLHSFREEKRTKKSFFRSTMVVDADSAKIGLGHEGIGSIPADHSNMTKFYGAEDVGFKRVSAKLRPWVNQLREDEEQQEDNDDCLNSLISETTKIRFHQVKPAHAKTFHWLFNETKSSFSTWLRDRSASSSPVYWIRGKPGSGKSTLMKFAIHDARTWTLLSDAEGPDWTCASFFFHDRGHSTIQKSLTGMMQEIVGSLLRQSPELLPCIEPEFNKLTRAQRSRSPVWHLESLKSALHNIIEQRKTQIKIILFLDALDEHAGDNEELVEILKSMSEKADNDYVFIKICLASRSWTVFEHHFSRCPGLVIHEHTRSDIQVFTGGQLQASIDGNSELLSLHEIELLTEQITAKALGVFIWVRLVVDQLAKDIRDGTPYQMLVERINQMPQELKDLYADIIRRLDSRYIDEAYVMLQLAINSLEPLTLNTLMHAVNFVLQDRSFCNSPTSYNTSEASEFSEIMSSEARQLRRLSSRTGGILETIATFSEESSAGHKEQAPDSSTSNATTHTVQFLHATAKEFIQAQRNQLLLGRVDSPLAGLGGYDFLFLCCASPEGWVRPIFNHMFYYLKMAELLDGDDVSDDTSRARSNVWYQAAGANDVKWLLSQRDGFFCSYLLGDIKDGMFSKSYILLILAVAANAKKLVKYIFDPAQCSGRNCLLQVAAAGPDLVPTEHQDRTGMIEILVSSGYPIDQEAFLCTSESRGDSKGTALQVVLAGRIESKYSEDTRLDIARCLLALGSNVNQAFRNHEPGSGRYMLPLSYCVENESASLVRLLLEYKANTDYEDYRGFKPIDLALIRQDKAVLKALADHGCDRLMPDQPPSMDAAIITGVSQGMLMGSIGQPAVAVLSARRLRRIMWA</sequence>
<feature type="domain" description="DUF7791" evidence="4">
    <location>
        <begin position="648"/>
        <end position="776"/>
    </location>
</feature>
<dbReference type="Proteomes" id="UP000664521">
    <property type="component" value="Unassembled WGS sequence"/>
</dbReference>
<evidence type="ECO:0008006" key="7">
    <source>
        <dbReference type="Google" id="ProtNLM"/>
    </source>
</evidence>
<dbReference type="SUPFAM" id="SSF53474">
    <property type="entry name" value="alpha/beta-Hydrolases"/>
    <property type="match status" value="1"/>
</dbReference>
<proteinExistence type="predicted"/>
<evidence type="ECO:0000256" key="1">
    <source>
        <dbReference type="ARBA" id="ARBA00022737"/>
    </source>
</evidence>
<accession>A0A8H3F9M2</accession>
<dbReference type="EMBL" id="CAJPDS010000027">
    <property type="protein sequence ID" value="CAF9921252.1"/>
    <property type="molecule type" value="Genomic_DNA"/>
</dbReference>
<dbReference type="InterPro" id="IPR036770">
    <property type="entry name" value="Ankyrin_rpt-contain_sf"/>
</dbReference>
<dbReference type="InterPro" id="IPR056884">
    <property type="entry name" value="NPHP3-like_N"/>
</dbReference>
<name>A0A8H3F9M2_9LECA</name>
<dbReference type="SUPFAM" id="SSF52540">
    <property type="entry name" value="P-loop containing nucleoside triphosphate hydrolases"/>
    <property type="match status" value="1"/>
</dbReference>
<gene>
    <name evidence="5" type="ORF">HETSPECPRED_004475</name>
</gene>
<feature type="compositionally biased region" description="Polar residues" evidence="2">
    <location>
        <begin position="56"/>
        <end position="66"/>
    </location>
</feature>
<dbReference type="Gene3D" id="1.25.40.20">
    <property type="entry name" value="Ankyrin repeat-containing domain"/>
    <property type="match status" value="1"/>
</dbReference>
<dbReference type="Pfam" id="PF24883">
    <property type="entry name" value="NPHP3_N"/>
    <property type="match status" value="1"/>
</dbReference>
<keyword evidence="1" id="KW-0677">Repeat</keyword>
<evidence type="ECO:0000313" key="5">
    <source>
        <dbReference type="EMBL" id="CAF9921252.1"/>
    </source>
</evidence>
<dbReference type="PANTHER" id="PTHR10039">
    <property type="entry name" value="AMELOGENIN"/>
    <property type="match status" value="1"/>
</dbReference>
<dbReference type="PANTHER" id="PTHR10039:SF5">
    <property type="entry name" value="NACHT DOMAIN-CONTAINING PROTEIN"/>
    <property type="match status" value="1"/>
</dbReference>
<evidence type="ECO:0000259" key="4">
    <source>
        <dbReference type="Pfam" id="PF25053"/>
    </source>
</evidence>
<keyword evidence="6" id="KW-1185">Reference proteome</keyword>
<dbReference type="InterPro" id="IPR027417">
    <property type="entry name" value="P-loop_NTPase"/>
</dbReference>
<dbReference type="OrthoDB" id="1658288at2759"/>
<dbReference type="InterPro" id="IPR056693">
    <property type="entry name" value="DUF7791"/>
</dbReference>
<dbReference type="InterPro" id="IPR002110">
    <property type="entry name" value="Ankyrin_rpt"/>
</dbReference>
<comment type="caution">
    <text evidence="5">The sequence shown here is derived from an EMBL/GenBank/DDBJ whole genome shotgun (WGS) entry which is preliminary data.</text>
</comment>
<evidence type="ECO:0000313" key="6">
    <source>
        <dbReference type="Proteomes" id="UP000664521"/>
    </source>
</evidence>
<evidence type="ECO:0000259" key="3">
    <source>
        <dbReference type="Pfam" id="PF24883"/>
    </source>
</evidence>
<evidence type="ECO:0000256" key="2">
    <source>
        <dbReference type="SAM" id="MobiDB-lite"/>
    </source>
</evidence>
<protein>
    <recommendedName>
        <fullName evidence="7">NACHT domain-containing protein</fullName>
    </recommendedName>
</protein>
<feature type="domain" description="Nephrocystin 3-like N-terminal" evidence="3">
    <location>
        <begin position="354"/>
        <end position="539"/>
    </location>
</feature>
<dbReference type="AlphaFoldDB" id="A0A8H3F9M2"/>
<dbReference type="Gene3D" id="3.40.50.300">
    <property type="entry name" value="P-loop containing nucleotide triphosphate hydrolases"/>
    <property type="match status" value="1"/>
</dbReference>